<feature type="region of interest" description="Disordered" evidence="1">
    <location>
        <begin position="1"/>
        <end position="44"/>
    </location>
</feature>
<protein>
    <submittedName>
        <fullName evidence="2">Uncharacterized protein</fullName>
    </submittedName>
</protein>
<evidence type="ECO:0000313" key="2">
    <source>
        <dbReference type="EMBL" id="MCI88453.1"/>
    </source>
</evidence>
<dbReference type="Proteomes" id="UP000265520">
    <property type="component" value="Unassembled WGS sequence"/>
</dbReference>
<dbReference type="AlphaFoldDB" id="A0A392VLV7"/>
<evidence type="ECO:0000313" key="3">
    <source>
        <dbReference type="Proteomes" id="UP000265520"/>
    </source>
</evidence>
<feature type="non-terminal residue" evidence="2">
    <location>
        <position position="1"/>
    </location>
</feature>
<keyword evidence="3" id="KW-1185">Reference proteome</keyword>
<reference evidence="2 3" key="1">
    <citation type="journal article" date="2018" name="Front. Plant Sci.">
        <title>Red Clover (Trifolium pratense) and Zigzag Clover (T. medium) - A Picture of Genomic Similarities and Differences.</title>
        <authorList>
            <person name="Dluhosova J."/>
            <person name="Istvanek J."/>
            <person name="Nedelnik J."/>
            <person name="Repkova J."/>
        </authorList>
    </citation>
    <scope>NUCLEOTIDE SEQUENCE [LARGE SCALE GENOMIC DNA]</scope>
    <source>
        <strain evidence="3">cv. 10/8</strain>
        <tissue evidence="2">Leaf</tissue>
    </source>
</reference>
<name>A0A392VLV7_9FABA</name>
<organism evidence="2 3">
    <name type="scientific">Trifolium medium</name>
    <dbReference type="NCBI Taxonomy" id="97028"/>
    <lineage>
        <taxon>Eukaryota</taxon>
        <taxon>Viridiplantae</taxon>
        <taxon>Streptophyta</taxon>
        <taxon>Embryophyta</taxon>
        <taxon>Tracheophyta</taxon>
        <taxon>Spermatophyta</taxon>
        <taxon>Magnoliopsida</taxon>
        <taxon>eudicotyledons</taxon>
        <taxon>Gunneridae</taxon>
        <taxon>Pentapetalae</taxon>
        <taxon>rosids</taxon>
        <taxon>fabids</taxon>
        <taxon>Fabales</taxon>
        <taxon>Fabaceae</taxon>
        <taxon>Papilionoideae</taxon>
        <taxon>50 kb inversion clade</taxon>
        <taxon>NPAAA clade</taxon>
        <taxon>Hologalegina</taxon>
        <taxon>IRL clade</taxon>
        <taxon>Trifolieae</taxon>
        <taxon>Trifolium</taxon>
    </lineage>
</organism>
<dbReference type="EMBL" id="LXQA011193582">
    <property type="protein sequence ID" value="MCI88453.1"/>
    <property type="molecule type" value="Genomic_DNA"/>
</dbReference>
<sequence>RAYVARPGDRPIWPGGGSASAASAGAGDVDGDDGDGGDDYAMSD</sequence>
<comment type="caution">
    <text evidence="2">The sequence shown here is derived from an EMBL/GenBank/DDBJ whole genome shotgun (WGS) entry which is preliminary data.</text>
</comment>
<proteinExistence type="predicted"/>
<evidence type="ECO:0000256" key="1">
    <source>
        <dbReference type="SAM" id="MobiDB-lite"/>
    </source>
</evidence>
<accession>A0A392VLV7</accession>
<feature type="compositionally biased region" description="Acidic residues" evidence="1">
    <location>
        <begin position="29"/>
        <end position="38"/>
    </location>
</feature>